<sequence>MEASMSRNYFLTGITELLILTILKHQDSYAYEITKIIQQESLELISISHATIYTAIYKLEKENYISEYSRTVGKKRVRVYYHLEQCGLEYLEQLSQNYNQISKGVSLILESLNQ</sequence>
<evidence type="ECO:0000259" key="1">
    <source>
        <dbReference type="Pfam" id="PF03551"/>
    </source>
</evidence>
<proteinExistence type="predicted"/>
<evidence type="ECO:0000313" key="2">
    <source>
        <dbReference type="EMBL" id="MSD16574.1"/>
    </source>
</evidence>
<reference evidence="2 3" key="1">
    <citation type="journal article" date="2019" name="Nat. Med.">
        <title>A library of human gut bacterial isolates paired with longitudinal multiomics data enables mechanistic microbiome research.</title>
        <authorList>
            <person name="Poyet M."/>
            <person name="Groussin M."/>
            <person name="Gibbons S.M."/>
            <person name="Avila-Pacheco J."/>
            <person name="Jiang X."/>
            <person name="Kearney S.M."/>
            <person name="Perrotta A.R."/>
            <person name="Berdy B."/>
            <person name="Zhao S."/>
            <person name="Lieberman T.D."/>
            <person name="Swanson P.K."/>
            <person name="Smith M."/>
            <person name="Roesemann S."/>
            <person name="Alexander J.E."/>
            <person name="Rich S.A."/>
            <person name="Livny J."/>
            <person name="Vlamakis H."/>
            <person name="Clish C."/>
            <person name="Bullock K."/>
            <person name="Deik A."/>
            <person name="Scott J."/>
            <person name="Pierce K.A."/>
            <person name="Xavier R.J."/>
            <person name="Alm E.J."/>
        </authorList>
    </citation>
    <scope>NUCLEOTIDE SEQUENCE [LARGE SCALE GENOMIC DNA]</scope>
    <source>
        <strain evidence="2 3">BIOML-A3</strain>
    </source>
</reference>
<dbReference type="InterPro" id="IPR052509">
    <property type="entry name" value="Metal_resp_DNA-bind_regulator"/>
</dbReference>
<dbReference type="PANTHER" id="PTHR33169:SF14">
    <property type="entry name" value="TRANSCRIPTIONAL REGULATOR RV3488"/>
    <property type="match status" value="1"/>
</dbReference>
<dbReference type="Pfam" id="PF03551">
    <property type="entry name" value="PadR"/>
    <property type="match status" value="1"/>
</dbReference>
<dbReference type="Proteomes" id="UP000431304">
    <property type="component" value="Unassembled WGS sequence"/>
</dbReference>
<dbReference type="InterPro" id="IPR005149">
    <property type="entry name" value="Tscrpt_reg_PadR_N"/>
</dbReference>
<dbReference type="SUPFAM" id="SSF46785">
    <property type="entry name" value="Winged helix' DNA-binding domain"/>
    <property type="match status" value="1"/>
</dbReference>
<evidence type="ECO:0000313" key="3">
    <source>
        <dbReference type="Proteomes" id="UP000431304"/>
    </source>
</evidence>
<name>A0A844E4K1_EUBRA</name>
<dbReference type="AlphaFoldDB" id="A0A844E4K1"/>
<protein>
    <submittedName>
        <fullName evidence="2">PadR family transcriptional regulator</fullName>
    </submittedName>
</protein>
<dbReference type="InterPro" id="IPR036388">
    <property type="entry name" value="WH-like_DNA-bd_sf"/>
</dbReference>
<dbReference type="PANTHER" id="PTHR33169">
    <property type="entry name" value="PADR-FAMILY TRANSCRIPTIONAL REGULATOR"/>
    <property type="match status" value="1"/>
</dbReference>
<organism evidence="2 3">
    <name type="scientific">Eubacterium ramulus</name>
    <dbReference type="NCBI Taxonomy" id="39490"/>
    <lineage>
        <taxon>Bacteria</taxon>
        <taxon>Bacillati</taxon>
        <taxon>Bacillota</taxon>
        <taxon>Clostridia</taxon>
        <taxon>Eubacteriales</taxon>
        <taxon>Eubacteriaceae</taxon>
        <taxon>Eubacterium</taxon>
    </lineage>
</organism>
<dbReference type="OrthoDB" id="9808017at2"/>
<dbReference type="InterPro" id="IPR036390">
    <property type="entry name" value="WH_DNA-bd_sf"/>
</dbReference>
<dbReference type="EMBL" id="WKRA01000017">
    <property type="protein sequence ID" value="MSD16574.1"/>
    <property type="molecule type" value="Genomic_DNA"/>
</dbReference>
<accession>A0A844E4K1</accession>
<dbReference type="Gene3D" id="1.10.10.10">
    <property type="entry name" value="Winged helix-like DNA-binding domain superfamily/Winged helix DNA-binding domain"/>
    <property type="match status" value="1"/>
</dbReference>
<feature type="domain" description="Transcription regulator PadR N-terminal" evidence="1">
    <location>
        <begin position="19"/>
        <end position="92"/>
    </location>
</feature>
<gene>
    <name evidence="2" type="ORF">GKE72_10945</name>
</gene>
<comment type="caution">
    <text evidence="2">The sequence shown here is derived from an EMBL/GenBank/DDBJ whole genome shotgun (WGS) entry which is preliminary data.</text>
</comment>